<dbReference type="Proteomes" id="UP000727490">
    <property type="component" value="Unassembled WGS sequence"/>
</dbReference>
<evidence type="ECO:0000313" key="1">
    <source>
        <dbReference type="EMBL" id="MBW3466434.1"/>
    </source>
</evidence>
<comment type="caution">
    <text evidence="1">The sequence shown here is derived from an EMBL/GenBank/DDBJ whole genome shotgun (WGS) entry which is preliminary data.</text>
</comment>
<keyword evidence="2" id="KW-1185">Reference proteome</keyword>
<proteinExistence type="predicted"/>
<sequence length="177" mass="19679">MKNAVFLCSVLVLMGISYEIKAQETFRKNTLFAEGLGSGGLMSLNYDRRFSDNPQGFGVRAGLGYFQWSSDRFLSIPLLANWLVGNNGKYLEVGAGLSLAYVETFQHNPNMEVSLEDFEPSSRFGLMQAPLLNIGYRRQPIDGGFNFRVGLSPYVTLGGISGIYVIPWPYMSFGLTF</sequence>
<dbReference type="RefSeq" id="WP_219286299.1">
    <property type="nucleotide sequence ID" value="NZ_RPHB01000001.1"/>
</dbReference>
<reference evidence="1 2" key="1">
    <citation type="journal article" date="2020" name="Syst. Appl. Microbiol.">
        <title>Arthrospiribacter ruber gen. nov., sp. nov., a novel bacterium isolated from Arthrospira cultures.</title>
        <authorList>
            <person name="Waleron M."/>
            <person name="Misztak A."/>
            <person name="Waleron M.M."/>
            <person name="Furmaniak M."/>
            <person name="Mrozik A."/>
            <person name="Waleron K."/>
        </authorList>
    </citation>
    <scope>NUCLEOTIDE SEQUENCE [LARGE SCALE GENOMIC DNA]</scope>
    <source>
        <strain evidence="1 2">DPMB0001</strain>
    </source>
</reference>
<name>A0A951MA94_9BACT</name>
<protein>
    <recommendedName>
        <fullName evidence="3">Outer membrane protein beta-barrel domain-containing protein</fullName>
    </recommendedName>
</protein>
<dbReference type="EMBL" id="RPHB01000001">
    <property type="protein sequence ID" value="MBW3466434.1"/>
    <property type="molecule type" value="Genomic_DNA"/>
</dbReference>
<organism evidence="1 2">
    <name type="scientific">Arthrospiribacter ruber</name>
    <dbReference type="NCBI Taxonomy" id="2487934"/>
    <lineage>
        <taxon>Bacteria</taxon>
        <taxon>Pseudomonadati</taxon>
        <taxon>Bacteroidota</taxon>
        <taxon>Cytophagia</taxon>
        <taxon>Cytophagales</taxon>
        <taxon>Cyclobacteriaceae</taxon>
        <taxon>Arthrospiribacter</taxon>
    </lineage>
</organism>
<evidence type="ECO:0008006" key="3">
    <source>
        <dbReference type="Google" id="ProtNLM"/>
    </source>
</evidence>
<evidence type="ECO:0000313" key="2">
    <source>
        <dbReference type="Proteomes" id="UP000727490"/>
    </source>
</evidence>
<accession>A0A951MA94</accession>
<gene>
    <name evidence="1" type="ORF">EGN73_01225</name>
</gene>
<dbReference type="AlphaFoldDB" id="A0A951MA94"/>